<evidence type="ECO:0000313" key="1">
    <source>
        <dbReference type="EMBL" id="KAI3786118.1"/>
    </source>
</evidence>
<dbReference type="EMBL" id="CM042031">
    <property type="protein sequence ID" value="KAI3786118.1"/>
    <property type="molecule type" value="Genomic_DNA"/>
</dbReference>
<evidence type="ECO:0000313" key="2">
    <source>
        <dbReference type="Proteomes" id="UP001056120"/>
    </source>
</evidence>
<proteinExistence type="predicted"/>
<organism evidence="1 2">
    <name type="scientific">Smallanthus sonchifolius</name>
    <dbReference type="NCBI Taxonomy" id="185202"/>
    <lineage>
        <taxon>Eukaryota</taxon>
        <taxon>Viridiplantae</taxon>
        <taxon>Streptophyta</taxon>
        <taxon>Embryophyta</taxon>
        <taxon>Tracheophyta</taxon>
        <taxon>Spermatophyta</taxon>
        <taxon>Magnoliopsida</taxon>
        <taxon>eudicotyledons</taxon>
        <taxon>Gunneridae</taxon>
        <taxon>Pentapetalae</taxon>
        <taxon>asterids</taxon>
        <taxon>campanulids</taxon>
        <taxon>Asterales</taxon>
        <taxon>Asteraceae</taxon>
        <taxon>Asteroideae</taxon>
        <taxon>Heliantheae alliance</taxon>
        <taxon>Millerieae</taxon>
        <taxon>Smallanthus</taxon>
    </lineage>
</organism>
<sequence>MSSRWICTVESVGSGEERRRPDVDMILDLYRINCRIHITGGATGWPGSHGRRERLRKREDLVFILTFWSHGRRAVGWPGSPSSPSRSRFIDSFLILYFSLF</sequence>
<protein>
    <submittedName>
        <fullName evidence="1">Uncharacterized protein</fullName>
    </submittedName>
</protein>
<reference evidence="1 2" key="2">
    <citation type="journal article" date="2022" name="Mol. Ecol. Resour.">
        <title>The genomes of chicory, endive, great burdock and yacon provide insights into Asteraceae paleo-polyploidization history and plant inulin production.</title>
        <authorList>
            <person name="Fan W."/>
            <person name="Wang S."/>
            <person name="Wang H."/>
            <person name="Wang A."/>
            <person name="Jiang F."/>
            <person name="Liu H."/>
            <person name="Zhao H."/>
            <person name="Xu D."/>
            <person name="Zhang Y."/>
        </authorList>
    </citation>
    <scope>NUCLEOTIDE SEQUENCE [LARGE SCALE GENOMIC DNA]</scope>
    <source>
        <strain evidence="2">cv. Yunnan</strain>
        <tissue evidence="1">Leaves</tissue>
    </source>
</reference>
<keyword evidence="2" id="KW-1185">Reference proteome</keyword>
<name>A0ACB9GSG4_9ASTR</name>
<comment type="caution">
    <text evidence="1">The sequence shown here is derived from an EMBL/GenBank/DDBJ whole genome shotgun (WGS) entry which is preliminary data.</text>
</comment>
<accession>A0ACB9GSG4</accession>
<dbReference type="Proteomes" id="UP001056120">
    <property type="component" value="Linkage Group LG14"/>
</dbReference>
<reference evidence="2" key="1">
    <citation type="journal article" date="2022" name="Mol. Ecol. Resour.">
        <title>The genomes of chicory, endive, great burdock and yacon provide insights into Asteraceae palaeo-polyploidization history and plant inulin production.</title>
        <authorList>
            <person name="Fan W."/>
            <person name="Wang S."/>
            <person name="Wang H."/>
            <person name="Wang A."/>
            <person name="Jiang F."/>
            <person name="Liu H."/>
            <person name="Zhao H."/>
            <person name="Xu D."/>
            <person name="Zhang Y."/>
        </authorList>
    </citation>
    <scope>NUCLEOTIDE SEQUENCE [LARGE SCALE GENOMIC DNA]</scope>
    <source>
        <strain evidence="2">cv. Yunnan</strain>
    </source>
</reference>
<gene>
    <name evidence="1" type="ORF">L1987_45247</name>
</gene>